<evidence type="ECO:0000256" key="1">
    <source>
        <dbReference type="SAM" id="Phobius"/>
    </source>
</evidence>
<keyword evidence="1" id="KW-0812">Transmembrane</keyword>
<keyword evidence="1" id="KW-0472">Membrane</keyword>
<keyword evidence="1" id="KW-1133">Transmembrane helix</keyword>
<organism evidence="2 3">
    <name type="scientific">Sporomusa termitida</name>
    <dbReference type="NCBI Taxonomy" id="2377"/>
    <lineage>
        <taxon>Bacteria</taxon>
        <taxon>Bacillati</taxon>
        <taxon>Bacillota</taxon>
        <taxon>Negativicutes</taxon>
        <taxon>Selenomonadales</taxon>
        <taxon>Sporomusaceae</taxon>
        <taxon>Sporomusa</taxon>
    </lineage>
</organism>
<evidence type="ECO:0000313" key="2">
    <source>
        <dbReference type="EMBL" id="QDR81245.1"/>
    </source>
</evidence>
<feature type="transmembrane region" description="Helical" evidence="1">
    <location>
        <begin position="88"/>
        <end position="110"/>
    </location>
</feature>
<dbReference type="AlphaFoldDB" id="A0A517DV58"/>
<dbReference type="OrthoDB" id="1682311at2"/>
<feature type="transmembrane region" description="Helical" evidence="1">
    <location>
        <begin position="57"/>
        <end position="76"/>
    </location>
</feature>
<feature type="transmembrane region" description="Helical" evidence="1">
    <location>
        <begin position="29"/>
        <end position="50"/>
    </location>
</feature>
<sequence length="207" mass="24133">MDTFYQLVNAVIISAKISYFHWSTKEALALGWLVIAGFLAISCVLLFILIDKSRLREILLFGFILTFLFVCTDVIATEYGLWEYKTRIIPLKASIFPFSYTMNPIFHMLAYQYGNTWWRFVLLNTIVAGLFAFIAHPLYVWADVLWLGNWNYINSFIYLMAIPWGVRSFVIWIANIEQQYATENRRSTLFTALSPAMKLFDGDKDEK</sequence>
<dbReference type="Proteomes" id="UP000320776">
    <property type="component" value="Chromosome"/>
</dbReference>
<reference evidence="2 3" key="1">
    <citation type="submission" date="2019-02" db="EMBL/GenBank/DDBJ databases">
        <title>Closed genome of Sporomusa termitida DSM 4440.</title>
        <authorList>
            <person name="Poehlein A."/>
            <person name="Daniel R."/>
        </authorList>
    </citation>
    <scope>NUCLEOTIDE SEQUENCE [LARGE SCALE GENOMIC DNA]</scope>
    <source>
        <strain evidence="2 3">DSM 4440</strain>
    </source>
</reference>
<dbReference type="NCBIfam" id="NF041644">
    <property type="entry name" value="CBO0543_fam"/>
    <property type="match status" value="1"/>
</dbReference>
<dbReference type="EMBL" id="CP036259">
    <property type="protein sequence ID" value="QDR81245.1"/>
    <property type="molecule type" value="Genomic_DNA"/>
</dbReference>
<keyword evidence="3" id="KW-1185">Reference proteome</keyword>
<feature type="transmembrane region" description="Helical" evidence="1">
    <location>
        <begin position="156"/>
        <end position="176"/>
    </location>
</feature>
<dbReference type="RefSeq" id="WP_144350766.1">
    <property type="nucleotide sequence ID" value="NZ_CP036259.1"/>
</dbReference>
<protein>
    <submittedName>
        <fullName evidence="2">Uncharacterized protein</fullName>
    </submittedName>
</protein>
<dbReference type="KEGG" id="sted:SPTER_26190"/>
<proteinExistence type="predicted"/>
<evidence type="ECO:0000313" key="3">
    <source>
        <dbReference type="Proteomes" id="UP000320776"/>
    </source>
</evidence>
<dbReference type="InterPro" id="IPR048147">
    <property type="entry name" value="CBO0543-like"/>
</dbReference>
<gene>
    <name evidence="2" type="ORF">SPTER_26190</name>
</gene>
<feature type="transmembrane region" description="Helical" evidence="1">
    <location>
        <begin position="117"/>
        <end position="136"/>
    </location>
</feature>
<accession>A0A517DV58</accession>
<name>A0A517DV58_9FIRM</name>